<dbReference type="InterPro" id="IPR005821">
    <property type="entry name" value="Ion_trans_dom"/>
</dbReference>
<keyword evidence="7" id="KW-0406">Ion transport</keyword>
<feature type="domain" description="Ion transport" evidence="10">
    <location>
        <begin position="48"/>
        <end position="347"/>
    </location>
</feature>
<dbReference type="GO" id="GO:0030552">
    <property type="term" value="F:cAMP binding"/>
    <property type="evidence" value="ECO:0007669"/>
    <property type="project" value="UniProtKB-KW"/>
</dbReference>
<evidence type="ECO:0000256" key="2">
    <source>
        <dbReference type="ARBA" id="ARBA00022566"/>
    </source>
</evidence>
<sequence length="590" mass="68813">MPVSEYRVMEDQSHAVSLEEIDLDSRADGEGSGCTVKYARILDPQGPFTNWIFLMLCVISISMDPLFFYVPVIKVDKNCLELDKNLGVIFCVFRSVIDLFYIICIRYQLRTNTSAQSLLLFGHSLHKSFIDLLAVLPLPQVIIIISKLNPSNFLEAMYVLKYFLFFQFVPRVIRIYPLFRKASTRIRAEVTWVKAAFNLYLYIISGHIFGALWYFFAIERKIECWMKACIGMNQTRCNRQSFNCKSSGNYRYLNRCSTKSHKTTFFDFGIYHDALQSGVVDGSYLQKFMYCFRWGLQSLSCFGQNLKTSTDIWENLFTILITISSVVLFIFLLGNMQLYLQSETTRSEDMKLKVREIERWKTFKKLTEDLQRQIQNYHQHLWRETKGVDVENLLNKFPRHLSRKIKCDLCLDRLKRNEKMQVFDTNNEVFDKRHRRPPYINATSGSDEEAWEWALGANRGVLQHFQDLFKKVECHSPRLRGLNFKRLLAEEKEGLETEFSRGQCVVGNKVSSPDGLTLSFIQANWEVIRDNFLRFISEFHKDNAIVKEIKKTFIALVPKCGKPKLMKDFRPISLVGCMYKVIGKGSSQPS</sequence>
<evidence type="ECO:0000256" key="1">
    <source>
        <dbReference type="ARBA" id="ARBA00004141"/>
    </source>
</evidence>
<keyword evidence="5 9" id="KW-0472">Membrane</keyword>
<gene>
    <name evidence="11" type="ORF">Ddye_013974</name>
</gene>
<dbReference type="PANTHER" id="PTHR45651">
    <property type="entry name" value="CYCLIC NUCLEOTIDE-GATED ION CHANNEL 15-RELATED-RELATED"/>
    <property type="match status" value="1"/>
</dbReference>
<feature type="transmembrane region" description="Helical" evidence="9">
    <location>
        <begin position="158"/>
        <end position="179"/>
    </location>
</feature>
<keyword evidence="4 9" id="KW-1133">Transmembrane helix</keyword>
<proteinExistence type="predicted"/>
<dbReference type="EMBL" id="JANJYI010000004">
    <property type="protein sequence ID" value="KAK2654118.1"/>
    <property type="molecule type" value="Genomic_DNA"/>
</dbReference>
<evidence type="ECO:0000256" key="5">
    <source>
        <dbReference type="ARBA" id="ARBA00023136"/>
    </source>
</evidence>
<evidence type="ECO:0000313" key="12">
    <source>
        <dbReference type="Proteomes" id="UP001280121"/>
    </source>
</evidence>
<keyword evidence="6" id="KW-0114">cAMP</keyword>
<comment type="subcellular location">
    <subcellularLocation>
        <location evidence="1">Membrane</location>
        <topology evidence="1">Multi-pass membrane protein</topology>
    </subcellularLocation>
</comment>
<evidence type="ECO:0000256" key="9">
    <source>
        <dbReference type="SAM" id="Phobius"/>
    </source>
</evidence>
<keyword evidence="2" id="KW-0547">Nucleotide-binding</keyword>
<evidence type="ECO:0000256" key="6">
    <source>
        <dbReference type="ARBA" id="ARBA00023149"/>
    </source>
</evidence>
<feature type="transmembrane region" description="Helical" evidence="9">
    <location>
        <begin position="129"/>
        <end position="146"/>
    </location>
</feature>
<keyword evidence="7" id="KW-0813">Transport</keyword>
<dbReference type="GO" id="GO:0005216">
    <property type="term" value="F:monoatomic ion channel activity"/>
    <property type="evidence" value="ECO:0007669"/>
    <property type="project" value="InterPro"/>
</dbReference>
<evidence type="ECO:0000256" key="3">
    <source>
        <dbReference type="ARBA" id="ARBA00022692"/>
    </source>
</evidence>
<dbReference type="SUPFAM" id="SSF81324">
    <property type="entry name" value="Voltage-gated potassium channels"/>
    <property type="match status" value="1"/>
</dbReference>
<evidence type="ECO:0000259" key="10">
    <source>
        <dbReference type="Pfam" id="PF00520"/>
    </source>
</evidence>
<accession>A0AAE0CKQ3</accession>
<dbReference type="Gene3D" id="1.10.287.70">
    <property type="match status" value="1"/>
</dbReference>
<feature type="transmembrane region" description="Helical" evidence="9">
    <location>
        <begin position="316"/>
        <end position="340"/>
    </location>
</feature>
<evidence type="ECO:0000256" key="7">
    <source>
        <dbReference type="ARBA" id="ARBA00023286"/>
    </source>
</evidence>
<dbReference type="Proteomes" id="UP001280121">
    <property type="component" value="Unassembled WGS sequence"/>
</dbReference>
<feature type="transmembrane region" description="Helical" evidence="9">
    <location>
        <begin position="51"/>
        <end position="73"/>
    </location>
</feature>
<keyword evidence="2" id="KW-0116">cAMP-binding</keyword>
<dbReference type="SUPFAM" id="SSF51206">
    <property type="entry name" value="cAMP-binding domain-like"/>
    <property type="match status" value="1"/>
</dbReference>
<protein>
    <recommendedName>
        <fullName evidence="10">Ion transport domain-containing protein</fullName>
    </recommendedName>
</protein>
<evidence type="ECO:0000256" key="8">
    <source>
        <dbReference type="ARBA" id="ARBA00023303"/>
    </source>
</evidence>
<reference evidence="11" key="1">
    <citation type="journal article" date="2023" name="Plant J.">
        <title>Genome sequences and population genomics provide insights into the demographic history, inbreeding, and mutation load of two 'living fossil' tree species of Dipteronia.</title>
        <authorList>
            <person name="Feng Y."/>
            <person name="Comes H.P."/>
            <person name="Chen J."/>
            <person name="Zhu S."/>
            <person name="Lu R."/>
            <person name="Zhang X."/>
            <person name="Li P."/>
            <person name="Qiu J."/>
            <person name="Olsen K.M."/>
            <person name="Qiu Y."/>
        </authorList>
    </citation>
    <scope>NUCLEOTIDE SEQUENCE</scope>
    <source>
        <strain evidence="11">KIB01</strain>
    </source>
</reference>
<keyword evidence="12" id="KW-1185">Reference proteome</keyword>
<dbReference type="Pfam" id="PF00520">
    <property type="entry name" value="Ion_trans"/>
    <property type="match status" value="1"/>
</dbReference>
<keyword evidence="8" id="KW-0407">Ion channel</keyword>
<dbReference type="AlphaFoldDB" id="A0AAE0CKQ3"/>
<comment type="caution">
    <text evidence="11">The sequence shown here is derived from an EMBL/GenBank/DDBJ whole genome shotgun (WGS) entry which is preliminary data.</text>
</comment>
<keyword evidence="3 9" id="KW-0812">Transmembrane</keyword>
<dbReference type="PANTHER" id="PTHR45651:SF5">
    <property type="entry name" value="CYCLIC NUCLEOTIDE-GATED ION CHANNEL 1"/>
    <property type="match status" value="1"/>
</dbReference>
<organism evidence="11 12">
    <name type="scientific">Dipteronia dyeriana</name>
    <dbReference type="NCBI Taxonomy" id="168575"/>
    <lineage>
        <taxon>Eukaryota</taxon>
        <taxon>Viridiplantae</taxon>
        <taxon>Streptophyta</taxon>
        <taxon>Embryophyta</taxon>
        <taxon>Tracheophyta</taxon>
        <taxon>Spermatophyta</taxon>
        <taxon>Magnoliopsida</taxon>
        <taxon>eudicotyledons</taxon>
        <taxon>Gunneridae</taxon>
        <taxon>Pentapetalae</taxon>
        <taxon>rosids</taxon>
        <taxon>malvids</taxon>
        <taxon>Sapindales</taxon>
        <taxon>Sapindaceae</taxon>
        <taxon>Hippocastanoideae</taxon>
        <taxon>Acereae</taxon>
        <taxon>Dipteronia</taxon>
    </lineage>
</organism>
<feature type="transmembrane region" description="Helical" evidence="9">
    <location>
        <begin position="85"/>
        <end position="109"/>
    </location>
</feature>
<name>A0AAE0CKQ3_9ROSI</name>
<keyword evidence="7" id="KW-1071">Ligand-gated ion channel</keyword>
<dbReference type="InterPro" id="IPR018490">
    <property type="entry name" value="cNMP-bd_dom_sf"/>
</dbReference>
<dbReference type="Gene3D" id="1.10.287.630">
    <property type="entry name" value="Helix hairpin bin"/>
    <property type="match status" value="1"/>
</dbReference>
<evidence type="ECO:0000313" key="11">
    <source>
        <dbReference type="EMBL" id="KAK2654118.1"/>
    </source>
</evidence>
<evidence type="ECO:0000256" key="4">
    <source>
        <dbReference type="ARBA" id="ARBA00022989"/>
    </source>
</evidence>
<feature type="transmembrane region" description="Helical" evidence="9">
    <location>
        <begin position="199"/>
        <end position="217"/>
    </location>
</feature>
<dbReference type="GO" id="GO:0016020">
    <property type="term" value="C:membrane"/>
    <property type="evidence" value="ECO:0007669"/>
    <property type="project" value="UniProtKB-SubCell"/>
</dbReference>